<dbReference type="Pfam" id="PF12833">
    <property type="entry name" value="HTH_18"/>
    <property type="match status" value="1"/>
</dbReference>
<dbReference type="Pfam" id="PF02518">
    <property type="entry name" value="HATPase_c"/>
    <property type="match status" value="1"/>
</dbReference>
<dbReference type="FunFam" id="3.40.50.2300:FF:000138">
    <property type="entry name" value="Two-component system sensor histidine kinase/response regulator"/>
    <property type="match status" value="1"/>
</dbReference>
<dbReference type="Gene3D" id="3.40.50.2300">
    <property type="match status" value="3"/>
</dbReference>
<feature type="domain" description="Histidine kinase" evidence="16">
    <location>
        <begin position="457"/>
        <end position="677"/>
    </location>
</feature>
<dbReference type="Gene3D" id="1.10.10.60">
    <property type="entry name" value="Homeodomain-like"/>
    <property type="match status" value="1"/>
</dbReference>
<keyword evidence="7" id="KW-0067">ATP-binding</keyword>
<dbReference type="InterPro" id="IPR001789">
    <property type="entry name" value="Sig_transdc_resp-reg_receiver"/>
</dbReference>
<reference evidence="18 19" key="2">
    <citation type="submission" date="2008-10" db="EMBL/GenBank/DDBJ databases">
        <authorList>
            <person name="Fulton L."/>
            <person name="Clifton S."/>
            <person name="Fulton B."/>
            <person name="Xu J."/>
            <person name="Minx P."/>
            <person name="Pepin K.H."/>
            <person name="Johnson M."/>
            <person name="Thiruvilangam P."/>
            <person name="Bhonagiri V."/>
            <person name="Nash W.E."/>
            <person name="Mardis E.R."/>
            <person name="Wilson R.K."/>
        </authorList>
    </citation>
    <scope>NUCLEOTIDE SEQUENCE [LARGE SCALE GENOMIC DNA]</scope>
    <source>
        <strain evidence="18 19">DSM 17855</strain>
    </source>
</reference>
<dbReference type="Gene3D" id="1.10.287.130">
    <property type="match status" value="1"/>
</dbReference>
<name>B6VSP4_9BACT</name>
<keyword evidence="4" id="KW-0808">Transferase</keyword>
<evidence type="ECO:0000259" key="16">
    <source>
        <dbReference type="PROSITE" id="PS50109"/>
    </source>
</evidence>
<evidence type="ECO:0000256" key="2">
    <source>
        <dbReference type="ARBA" id="ARBA00012438"/>
    </source>
</evidence>
<dbReference type="CDD" id="cd00082">
    <property type="entry name" value="HisKA"/>
    <property type="match status" value="1"/>
</dbReference>
<dbReference type="GO" id="GO:0043565">
    <property type="term" value="F:sequence-specific DNA binding"/>
    <property type="evidence" value="ECO:0007669"/>
    <property type="project" value="InterPro"/>
</dbReference>
<evidence type="ECO:0000259" key="17">
    <source>
        <dbReference type="PROSITE" id="PS50110"/>
    </source>
</evidence>
<dbReference type="GO" id="GO:0000155">
    <property type="term" value="F:phosphorelay sensor kinase activity"/>
    <property type="evidence" value="ECO:0007669"/>
    <property type="project" value="InterPro"/>
</dbReference>
<dbReference type="PROSITE" id="PS50110">
    <property type="entry name" value="RESPONSE_REGULATORY"/>
    <property type="match status" value="1"/>
</dbReference>
<dbReference type="PROSITE" id="PS00041">
    <property type="entry name" value="HTH_ARAC_FAMILY_1"/>
    <property type="match status" value="1"/>
</dbReference>
<dbReference type="SUPFAM" id="SSF55874">
    <property type="entry name" value="ATPase domain of HSP90 chaperone/DNA topoisomerase II/histidine kinase"/>
    <property type="match status" value="1"/>
</dbReference>
<dbReference type="Pfam" id="PF00512">
    <property type="entry name" value="HisKA"/>
    <property type="match status" value="1"/>
</dbReference>
<dbReference type="FunFam" id="3.30.565.10:FF:000037">
    <property type="entry name" value="Hybrid sensor histidine kinase/response regulator"/>
    <property type="match status" value="1"/>
</dbReference>
<dbReference type="Pfam" id="PF13407">
    <property type="entry name" value="Peripla_BP_4"/>
    <property type="match status" value="1"/>
</dbReference>
<evidence type="ECO:0000259" key="15">
    <source>
        <dbReference type="PROSITE" id="PS01124"/>
    </source>
</evidence>
<dbReference type="InterPro" id="IPR003661">
    <property type="entry name" value="HisK_dim/P_dom"/>
</dbReference>
<dbReference type="SUPFAM" id="SSF46689">
    <property type="entry name" value="Homeodomain-like"/>
    <property type="match status" value="1"/>
</dbReference>
<dbReference type="InterPro" id="IPR011006">
    <property type="entry name" value="CheY-like_superfamily"/>
</dbReference>
<dbReference type="Proteomes" id="UP000004849">
    <property type="component" value="Unassembled WGS sequence"/>
</dbReference>
<dbReference type="PANTHER" id="PTHR43547:SF2">
    <property type="entry name" value="HYBRID SIGNAL TRANSDUCTION HISTIDINE KINASE C"/>
    <property type="match status" value="1"/>
</dbReference>
<dbReference type="PRINTS" id="PR00344">
    <property type="entry name" value="BCTRLSENSOR"/>
</dbReference>
<dbReference type="Pfam" id="PF00072">
    <property type="entry name" value="Response_reg"/>
    <property type="match status" value="1"/>
</dbReference>
<evidence type="ECO:0000313" key="19">
    <source>
        <dbReference type="Proteomes" id="UP000004849"/>
    </source>
</evidence>
<evidence type="ECO:0000256" key="4">
    <source>
        <dbReference type="ARBA" id="ARBA00022679"/>
    </source>
</evidence>
<dbReference type="PROSITE" id="PS01124">
    <property type="entry name" value="HTH_ARAC_FAMILY_2"/>
    <property type="match status" value="1"/>
</dbReference>
<organism evidence="18 19">
    <name type="scientific">Phocaeicola dorei DSM 17855</name>
    <dbReference type="NCBI Taxonomy" id="483217"/>
    <lineage>
        <taxon>Bacteria</taxon>
        <taxon>Pseudomonadati</taxon>
        <taxon>Bacteroidota</taxon>
        <taxon>Bacteroidia</taxon>
        <taxon>Bacteroidales</taxon>
        <taxon>Bacteroidaceae</taxon>
        <taxon>Phocaeicola</taxon>
    </lineage>
</organism>
<evidence type="ECO:0000256" key="13">
    <source>
        <dbReference type="SAM" id="Coils"/>
    </source>
</evidence>
<dbReference type="InterPro" id="IPR036890">
    <property type="entry name" value="HATPase_C_sf"/>
</dbReference>
<dbReference type="FunFam" id="1.10.10.60:FF:000284">
    <property type="entry name" value="Two-component system sensor histidine kinase/response regulator"/>
    <property type="match status" value="1"/>
</dbReference>
<dbReference type="Gene3D" id="3.30.565.10">
    <property type="entry name" value="Histidine kinase-like ATPase, C-terminal domain"/>
    <property type="match status" value="1"/>
</dbReference>
<accession>B6VSP4</accession>
<evidence type="ECO:0000256" key="5">
    <source>
        <dbReference type="ARBA" id="ARBA00022741"/>
    </source>
</evidence>
<keyword evidence="13" id="KW-0175">Coiled coil</keyword>
<dbReference type="InterPro" id="IPR028082">
    <property type="entry name" value="Peripla_BP_I"/>
</dbReference>
<keyword evidence="14" id="KW-0812">Transmembrane</keyword>
<dbReference type="Gene3D" id="6.10.250.850">
    <property type="match status" value="1"/>
</dbReference>
<feature type="domain" description="Response regulatory" evidence="17">
    <location>
        <begin position="716"/>
        <end position="831"/>
    </location>
</feature>
<feature type="transmembrane region" description="Helical" evidence="14">
    <location>
        <begin position="21"/>
        <end position="45"/>
    </location>
</feature>
<dbReference type="InterPro" id="IPR005467">
    <property type="entry name" value="His_kinase_dom"/>
</dbReference>
<evidence type="ECO:0000256" key="3">
    <source>
        <dbReference type="ARBA" id="ARBA00022553"/>
    </source>
</evidence>
<dbReference type="SMART" id="SM00387">
    <property type="entry name" value="HATPase_c"/>
    <property type="match status" value="1"/>
</dbReference>
<dbReference type="InterPro" id="IPR009057">
    <property type="entry name" value="Homeodomain-like_sf"/>
</dbReference>
<sequence length="962" mass="109363">MPEIHFKCLKKLFEETGMESSMIFPTCVVLFFQQMFVSLAVTFYLCVSINILRNMKNYLLLSILCLAGILMSCTQKHTRYRIGVSQCSDDEWRHKMNNEIVREALFYDGVEVEIRTAKDNNRNQIADIKYFIDKKVDLLIVAPNEAAAITPVVEKAYRQGIPVVVIDRKILSDKYTAFVGADNYEIGKDVGQYILNRLHGKGKVLEITGLEGSTPAMERHKGLTDVLKEEPGIEITASVDGAWLQSVAGEKMDSVFQTNKNIDLVFAQNDRMAIGAYLSARQQQLEKEMLFVGIDALPGKEYGVEQIINGVLDATFIYPTGGDKVVQVAMDILEKRPYERDTKLSTALVDKTNARVMQLQTDHITEQDGKIERLNNQVNEYLSRYSAQTMFLYACLIILLLFAALLAIIVRAYWTKNRMNMELSRQKKKLEEQRDQLISLSKQLEEATHAKLVFFTNVSHDFRTPLTLVADPVEQLLEDKTLTPRQQSLLKVVHKNVHILLRLVNQILDFRKYENDKLELVRANMNLRVQLQEWSHSFQTLALKKHIHFVLEVNDDRADYLMAVDAEKMERVYFNLLSNAFKFTPENGTITVTLSTLTKEEGGRYARLVVADTGSGISVQHIRHIFDRFYQIDVNHAGSGIGLALAKAFVELHGGEITVDSVEGKGTVFTVDIPMTVVEEPSADLVQEPRITQQTVVEELEDMETEEQIPDENKECILIIDDNADVRDYVKSLLKEEYTVIEAPDGRAGLKKAMKYVPDAIICDVMMPVMDGLECCRKLKTELQTSHIPVMLLTACSLDEQRIQGFECGADSYISKPFNSKLLLVRLRNLMDNHKRLKQFFGDKTTLSKEPVSDVDKGFVDRFRELIEENLADSELSVEDLGSKMGLSRVQLYRKIKALTNYSPNELVRIARLKKAASLLASSEKTISEITYEVGFTSPSYFTKCYKDYFGESPTDFLKRRG</sequence>
<evidence type="ECO:0000256" key="7">
    <source>
        <dbReference type="ARBA" id="ARBA00022840"/>
    </source>
</evidence>
<dbReference type="InterPro" id="IPR025997">
    <property type="entry name" value="SBP_2_dom"/>
</dbReference>
<dbReference type="InterPro" id="IPR018060">
    <property type="entry name" value="HTH_AraC"/>
</dbReference>
<dbReference type="GO" id="GO:0003700">
    <property type="term" value="F:DNA-binding transcription factor activity"/>
    <property type="evidence" value="ECO:0007669"/>
    <property type="project" value="InterPro"/>
</dbReference>
<dbReference type="HOGENOM" id="CLU_000445_28_7_10"/>
<evidence type="ECO:0000256" key="12">
    <source>
        <dbReference type="PROSITE-ProRule" id="PRU00169"/>
    </source>
</evidence>
<keyword evidence="6" id="KW-0418">Kinase</keyword>
<feature type="modified residue" description="4-aspartylphosphate" evidence="12">
    <location>
        <position position="764"/>
    </location>
</feature>
<comment type="catalytic activity">
    <reaction evidence="1">
        <text>ATP + protein L-histidine = ADP + protein N-phospho-L-histidine.</text>
        <dbReference type="EC" id="2.7.13.3"/>
    </reaction>
</comment>
<dbReference type="SUPFAM" id="SSF47384">
    <property type="entry name" value="Homodimeric domain of signal transducing histidine kinase"/>
    <property type="match status" value="1"/>
</dbReference>
<dbReference type="CDD" id="cd17574">
    <property type="entry name" value="REC_OmpR"/>
    <property type="match status" value="1"/>
</dbReference>
<dbReference type="InterPro" id="IPR018062">
    <property type="entry name" value="HTH_AraC-typ_CS"/>
</dbReference>
<keyword evidence="8" id="KW-0902">Two-component regulatory system</keyword>
<dbReference type="CDD" id="cd06308">
    <property type="entry name" value="PBP1_sensor_kinase-like"/>
    <property type="match status" value="1"/>
</dbReference>
<evidence type="ECO:0000256" key="6">
    <source>
        <dbReference type="ARBA" id="ARBA00022777"/>
    </source>
</evidence>
<evidence type="ECO:0000256" key="1">
    <source>
        <dbReference type="ARBA" id="ARBA00000085"/>
    </source>
</evidence>
<dbReference type="SUPFAM" id="SSF52172">
    <property type="entry name" value="CheY-like"/>
    <property type="match status" value="1"/>
</dbReference>
<dbReference type="EMBL" id="ABWZ01000005">
    <property type="protein sequence ID" value="EEB27256.1"/>
    <property type="molecule type" value="Genomic_DNA"/>
</dbReference>
<dbReference type="PROSITE" id="PS50109">
    <property type="entry name" value="HIS_KIN"/>
    <property type="match status" value="1"/>
</dbReference>
<feature type="coiled-coil region" evidence="13">
    <location>
        <begin position="416"/>
        <end position="450"/>
    </location>
</feature>
<feature type="domain" description="HTH araC/xylS-type" evidence="15">
    <location>
        <begin position="861"/>
        <end position="960"/>
    </location>
</feature>
<dbReference type="GO" id="GO:0005524">
    <property type="term" value="F:ATP binding"/>
    <property type="evidence" value="ECO:0007669"/>
    <property type="project" value="UniProtKB-KW"/>
</dbReference>
<evidence type="ECO:0000313" key="18">
    <source>
        <dbReference type="EMBL" id="EEB27256.1"/>
    </source>
</evidence>
<dbReference type="AlphaFoldDB" id="B6VSP4"/>
<dbReference type="SMART" id="SM00342">
    <property type="entry name" value="HTH_ARAC"/>
    <property type="match status" value="1"/>
</dbReference>
<dbReference type="SMART" id="SM00388">
    <property type="entry name" value="HisKA"/>
    <property type="match status" value="1"/>
</dbReference>
<dbReference type="InterPro" id="IPR004358">
    <property type="entry name" value="Sig_transdc_His_kin-like_C"/>
</dbReference>
<reference evidence="18 19" key="1">
    <citation type="submission" date="2008-10" db="EMBL/GenBank/DDBJ databases">
        <title>Draft genome sequence of Bacteroides dorei (DSM 17855).</title>
        <authorList>
            <person name="Sudarsanam P."/>
            <person name="Ley R."/>
            <person name="Guruge J."/>
            <person name="Turnbaugh P.J."/>
            <person name="Mahowald M."/>
            <person name="Liep D."/>
            <person name="Gordon J."/>
        </authorList>
    </citation>
    <scope>NUCLEOTIDE SEQUENCE [LARGE SCALE GENOMIC DNA]</scope>
    <source>
        <strain evidence="18 19">DSM 17855</strain>
    </source>
</reference>
<keyword evidence="11" id="KW-0804">Transcription</keyword>
<keyword evidence="14" id="KW-1133">Transmembrane helix</keyword>
<proteinExistence type="predicted"/>
<dbReference type="FunFam" id="1.10.287.130:FF:000034">
    <property type="entry name" value="Two-component system sensor histidine kinase/response regulator"/>
    <property type="match status" value="1"/>
</dbReference>
<protein>
    <recommendedName>
        <fullName evidence="2">histidine kinase</fullName>
        <ecNumber evidence="2">2.7.13.3</ecNumber>
    </recommendedName>
</protein>
<dbReference type="EC" id="2.7.13.3" evidence="2"/>
<dbReference type="InterPro" id="IPR036097">
    <property type="entry name" value="HisK_dim/P_sf"/>
</dbReference>
<feature type="transmembrane region" description="Helical" evidence="14">
    <location>
        <begin position="391"/>
        <end position="414"/>
    </location>
</feature>
<dbReference type="SMART" id="SM00448">
    <property type="entry name" value="REC"/>
    <property type="match status" value="1"/>
</dbReference>
<evidence type="ECO:0000256" key="11">
    <source>
        <dbReference type="ARBA" id="ARBA00023163"/>
    </source>
</evidence>
<dbReference type="SUPFAM" id="SSF53822">
    <property type="entry name" value="Periplasmic binding protein-like I"/>
    <property type="match status" value="1"/>
</dbReference>
<keyword evidence="5" id="KW-0547">Nucleotide-binding</keyword>
<evidence type="ECO:0000256" key="8">
    <source>
        <dbReference type="ARBA" id="ARBA00023012"/>
    </source>
</evidence>
<keyword evidence="9" id="KW-0805">Transcription regulation</keyword>
<dbReference type="PANTHER" id="PTHR43547">
    <property type="entry name" value="TWO-COMPONENT HISTIDINE KINASE"/>
    <property type="match status" value="1"/>
</dbReference>
<dbReference type="InterPro" id="IPR003594">
    <property type="entry name" value="HATPase_dom"/>
</dbReference>
<keyword evidence="14" id="KW-0472">Membrane</keyword>
<evidence type="ECO:0000256" key="14">
    <source>
        <dbReference type="SAM" id="Phobius"/>
    </source>
</evidence>
<gene>
    <name evidence="18" type="ORF">BACDOR_00294</name>
</gene>
<evidence type="ECO:0000256" key="10">
    <source>
        <dbReference type="ARBA" id="ARBA00023125"/>
    </source>
</evidence>
<keyword evidence="10" id="KW-0238">DNA-binding</keyword>
<evidence type="ECO:0000256" key="9">
    <source>
        <dbReference type="ARBA" id="ARBA00023015"/>
    </source>
</evidence>
<keyword evidence="3 12" id="KW-0597">Phosphoprotein</keyword>